<organism evidence="7 8">
    <name type="scientific">Candidatus Saganbacteria bacterium</name>
    <dbReference type="NCBI Taxonomy" id="2575572"/>
    <lineage>
        <taxon>Bacteria</taxon>
        <taxon>Bacillati</taxon>
        <taxon>Saganbacteria</taxon>
    </lineage>
</organism>
<evidence type="ECO:0000259" key="5">
    <source>
        <dbReference type="Pfam" id="PF01464"/>
    </source>
</evidence>
<dbReference type="InterPro" id="IPR019734">
    <property type="entry name" value="TPR_rpt"/>
</dbReference>
<feature type="repeat" description="TPR" evidence="3">
    <location>
        <begin position="58"/>
        <end position="91"/>
    </location>
</feature>
<comment type="similarity">
    <text evidence="1">Belongs to the transglycosylase Slt family.</text>
</comment>
<dbReference type="GO" id="GO:0016020">
    <property type="term" value="C:membrane"/>
    <property type="evidence" value="ECO:0007669"/>
    <property type="project" value="InterPro"/>
</dbReference>
<dbReference type="GO" id="GO:0000270">
    <property type="term" value="P:peptidoglycan metabolic process"/>
    <property type="evidence" value="ECO:0007669"/>
    <property type="project" value="InterPro"/>
</dbReference>
<evidence type="ECO:0000313" key="8">
    <source>
        <dbReference type="Proteomes" id="UP000808761"/>
    </source>
</evidence>
<dbReference type="Gene3D" id="1.25.40.10">
    <property type="entry name" value="Tetratricopeptide repeat domain"/>
    <property type="match status" value="3"/>
</dbReference>
<feature type="domain" description="Transglycosylase SLT" evidence="5">
    <location>
        <begin position="561"/>
        <end position="675"/>
    </location>
</feature>
<dbReference type="GO" id="GO:0008933">
    <property type="term" value="F:peptidoglycan lytic transglycosylase activity"/>
    <property type="evidence" value="ECO:0007669"/>
    <property type="project" value="InterPro"/>
</dbReference>
<dbReference type="Pfam" id="PF13525">
    <property type="entry name" value="YfiO"/>
    <property type="match status" value="1"/>
</dbReference>
<keyword evidence="2 4" id="KW-0732">Signal</keyword>
<dbReference type="InterPro" id="IPR011990">
    <property type="entry name" value="TPR-like_helical_dom_sf"/>
</dbReference>
<feature type="repeat" description="TPR" evidence="3">
    <location>
        <begin position="261"/>
        <end position="294"/>
    </location>
</feature>
<dbReference type="Gene3D" id="1.10.530.10">
    <property type="match status" value="1"/>
</dbReference>
<reference evidence="7" key="1">
    <citation type="submission" date="2020-07" db="EMBL/GenBank/DDBJ databases">
        <title>Huge and variable diversity of episymbiotic CPR bacteria and DPANN archaea in groundwater ecosystems.</title>
        <authorList>
            <person name="He C.Y."/>
            <person name="Keren R."/>
            <person name="Whittaker M."/>
            <person name="Farag I.F."/>
            <person name="Doudna J."/>
            <person name="Cate J.H.D."/>
            <person name="Banfield J.F."/>
        </authorList>
    </citation>
    <scope>NUCLEOTIDE SEQUENCE</scope>
    <source>
        <strain evidence="7">NC_groundwater_1860_Pr3_B-0.1um_51_7</strain>
    </source>
</reference>
<dbReference type="Pfam" id="PF13174">
    <property type="entry name" value="TPR_6"/>
    <property type="match status" value="4"/>
</dbReference>
<feature type="signal peptide" evidence="4">
    <location>
        <begin position="1"/>
        <end position="17"/>
    </location>
</feature>
<dbReference type="InterPro" id="IPR000189">
    <property type="entry name" value="Transglyc_AS"/>
</dbReference>
<evidence type="ECO:0000256" key="2">
    <source>
        <dbReference type="ARBA" id="ARBA00022729"/>
    </source>
</evidence>
<comment type="caution">
    <text evidence="7">The sequence shown here is derived from an EMBL/GenBank/DDBJ whole genome shotgun (WGS) entry which is preliminary data.</text>
</comment>
<dbReference type="PROSITE" id="PS50005">
    <property type="entry name" value="TPR"/>
    <property type="match status" value="3"/>
</dbReference>
<feature type="repeat" description="TPR" evidence="3">
    <location>
        <begin position="193"/>
        <end position="226"/>
    </location>
</feature>
<dbReference type="PANTHER" id="PTHR37423:SF2">
    <property type="entry name" value="MEMBRANE-BOUND LYTIC MUREIN TRANSGLYCOSYLASE C"/>
    <property type="match status" value="1"/>
</dbReference>
<evidence type="ECO:0000256" key="1">
    <source>
        <dbReference type="ARBA" id="ARBA00007734"/>
    </source>
</evidence>
<dbReference type="SUPFAM" id="SSF53955">
    <property type="entry name" value="Lysozyme-like"/>
    <property type="match status" value="1"/>
</dbReference>
<dbReference type="PROSITE" id="PS00922">
    <property type="entry name" value="TRANSGLYCOSYLASE"/>
    <property type="match status" value="1"/>
</dbReference>
<sequence length="715" mass="81286">MSTILLLSTLASLPLLAQTEEGNTLLTRALQARREGEIKASISLFRQAVEDKDSPLLDYVQFEIGETYYSSGEYSAAIPEYNAVITRHPKSILLPKADLMIGKSYFNLKKNPAAIKTFRHLIGEYPDANEAAEARFLSAAALQNAGKWKEAYLAYEETDLYHPLTYFGKKSRLAIKALKKAHRKKLPRFTASAKALFKKGMTYFEQDDFEMAANIFNRLAREYPGSRYVGKAWLMLGRAEMQTSKFSSAIPDLEHASRFDGRAYYYLGLAHGRRGNFDRAIASLQKVVARYPNSSLADETSYWIAYYQEAKGDTAGALASYYDFIASYPYSKAISAAIWRLGRAYYWGGDFKNAAAYLHLAQLYPPGENTPRCYFFEAKALERIGSHAQAIETYKKLAGRFDHAYYGYRAQEKLAGGGIPSFPEGPLNSEDFSEALSSLNNNQPENLSAIMEIWEQVNSDTLQNENSREARIHLEKYKGLIALGLGNYAADEARYLVNITSDKEKESAQTKLGEMLTLSGNYHLPLRFADRKVKAAVLAGKPQSLPKKLWQMAYPRAYWKYAESKADRFGIDPYLVLAVIREESRFNPKATSRSRARGLMQIMPRTGRGIAQNLKLSHYRTKRLYEPFLNVEMGTYYLSNLIRNFSNNAYLALAGYNGGPNRIKKYVNSWYNGNTNLVDIDEFVESIPSRETRLYVQKVMESYFEYKRLYERKRG</sequence>
<dbReference type="InterPro" id="IPR039565">
    <property type="entry name" value="BamD-like"/>
</dbReference>
<dbReference type="SMART" id="SM00028">
    <property type="entry name" value="TPR"/>
    <property type="match status" value="6"/>
</dbReference>
<feature type="domain" description="Outer membrane lipoprotein BamD-like" evidence="6">
    <location>
        <begin position="62"/>
        <end position="149"/>
    </location>
</feature>
<dbReference type="EMBL" id="JACRKR010000136">
    <property type="protein sequence ID" value="MBI5078927.1"/>
    <property type="molecule type" value="Genomic_DNA"/>
</dbReference>
<dbReference type="InterPro" id="IPR023346">
    <property type="entry name" value="Lysozyme-like_dom_sf"/>
</dbReference>
<name>A0A9D6UKR6_UNCSA</name>
<keyword evidence="3" id="KW-0802">TPR repeat</keyword>
<dbReference type="InterPro" id="IPR008258">
    <property type="entry name" value="Transglycosylase_SLT_dom_1"/>
</dbReference>
<evidence type="ECO:0000313" key="7">
    <source>
        <dbReference type="EMBL" id="MBI5078927.1"/>
    </source>
</evidence>
<evidence type="ECO:0000259" key="6">
    <source>
        <dbReference type="Pfam" id="PF13525"/>
    </source>
</evidence>
<dbReference type="AlphaFoldDB" id="A0A9D6UKR6"/>
<evidence type="ECO:0000256" key="4">
    <source>
        <dbReference type="SAM" id="SignalP"/>
    </source>
</evidence>
<protein>
    <submittedName>
        <fullName evidence="7">Tetratricopeptide repeat protein</fullName>
    </submittedName>
</protein>
<dbReference type="Pfam" id="PF01464">
    <property type="entry name" value="SLT"/>
    <property type="match status" value="1"/>
</dbReference>
<dbReference type="Proteomes" id="UP000808761">
    <property type="component" value="Unassembled WGS sequence"/>
</dbReference>
<feature type="chain" id="PRO_5038891332" evidence="4">
    <location>
        <begin position="18"/>
        <end position="715"/>
    </location>
</feature>
<gene>
    <name evidence="7" type="ORF">HZB08_02785</name>
</gene>
<accession>A0A9D6UKR6</accession>
<dbReference type="PANTHER" id="PTHR37423">
    <property type="entry name" value="SOLUBLE LYTIC MUREIN TRANSGLYCOSYLASE-RELATED"/>
    <property type="match status" value="1"/>
</dbReference>
<evidence type="ECO:0000256" key="3">
    <source>
        <dbReference type="PROSITE-ProRule" id="PRU00339"/>
    </source>
</evidence>
<proteinExistence type="inferred from homology"/>
<dbReference type="SUPFAM" id="SSF48452">
    <property type="entry name" value="TPR-like"/>
    <property type="match status" value="2"/>
</dbReference>
<dbReference type="CDD" id="cd13401">
    <property type="entry name" value="Slt70-like"/>
    <property type="match status" value="1"/>
</dbReference>